<name>A0A9X2LA03_9PROT</name>
<dbReference type="NCBIfam" id="TIGR03814">
    <property type="entry name" value="Gln_ase"/>
    <property type="match status" value="1"/>
</dbReference>
<dbReference type="AlphaFoldDB" id="A0A9X2LA03"/>
<organism evidence="12 13">
    <name type="scientific">Parvularcula maris</name>
    <dbReference type="NCBI Taxonomy" id="2965077"/>
    <lineage>
        <taxon>Bacteria</taxon>
        <taxon>Pseudomonadati</taxon>
        <taxon>Pseudomonadota</taxon>
        <taxon>Alphaproteobacteria</taxon>
        <taxon>Parvularculales</taxon>
        <taxon>Parvularculaceae</taxon>
        <taxon>Parvularcula</taxon>
    </lineage>
</organism>
<dbReference type="SMART" id="SM00248">
    <property type="entry name" value="ANK"/>
    <property type="match status" value="1"/>
</dbReference>
<evidence type="ECO:0000256" key="8">
    <source>
        <dbReference type="HAMAP-Rule" id="MF_00313"/>
    </source>
</evidence>
<dbReference type="GO" id="GO:0004359">
    <property type="term" value="F:glutaminase activity"/>
    <property type="evidence" value="ECO:0007669"/>
    <property type="project" value="UniProtKB-UniRule"/>
</dbReference>
<dbReference type="SUPFAM" id="SSF48403">
    <property type="entry name" value="Ankyrin repeat"/>
    <property type="match status" value="1"/>
</dbReference>
<dbReference type="EMBL" id="JANIBC010000002">
    <property type="protein sequence ID" value="MCQ8184807.1"/>
    <property type="molecule type" value="Genomic_DNA"/>
</dbReference>
<evidence type="ECO:0000256" key="10">
    <source>
        <dbReference type="SAM" id="MobiDB-lite"/>
    </source>
</evidence>
<dbReference type="Pfam" id="PF17959">
    <property type="entry name" value="EF-hand_14"/>
    <property type="match status" value="1"/>
</dbReference>
<feature type="region of interest" description="Disordered" evidence="10">
    <location>
        <begin position="495"/>
        <end position="518"/>
    </location>
</feature>
<evidence type="ECO:0000256" key="1">
    <source>
        <dbReference type="ARBA" id="ARBA00011076"/>
    </source>
</evidence>
<dbReference type="Gene3D" id="1.25.40.20">
    <property type="entry name" value="Ankyrin repeat-containing domain"/>
    <property type="match status" value="1"/>
</dbReference>
<comment type="caution">
    <text evidence="12">The sequence shown here is derived from an EMBL/GenBank/DDBJ whole genome shotgun (WGS) entry which is preliminary data.</text>
</comment>
<comment type="similarity">
    <text evidence="1 8">Belongs to the glutaminase family.</text>
</comment>
<dbReference type="Proteomes" id="UP001142610">
    <property type="component" value="Unassembled WGS sequence"/>
</dbReference>
<feature type="binding site" evidence="8">
    <location>
        <position position="256"/>
    </location>
    <ligand>
        <name>substrate</name>
    </ligand>
</feature>
<dbReference type="GO" id="GO:0006543">
    <property type="term" value="P:L-glutamine catabolic process"/>
    <property type="evidence" value="ECO:0007669"/>
    <property type="project" value="TreeGrafter"/>
</dbReference>
<dbReference type="RefSeq" id="WP_256618656.1">
    <property type="nucleotide sequence ID" value="NZ_JANIBC010000002.1"/>
</dbReference>
<gene>
    <name evidence="8 12" type="primary">glsA</name>
    <name evidence="12" type="ORF">NOG11_05335</name>
</gene>
<feature type="binding site" evidence="8">
    <location>
        <position position="161"/>
    </location>
    <ligand>
        <name>substrate</name>
    </ligand>
</feature>
<feature type="binding site" evidence="8">
    <location>
        <position position="289"/>
    </location>
    <ligand>
        <name>substrate</name>
    </ligand>
</feature>
<evidence type="ECO:0000259" key="11">
    <source>
        <dbReference type="Pfam" id="PF17959"/>
    </source>
</evidence>
<feature type="binding site" evidence="8">
    <location>
        <position position="210"/>
    </location>
    <ligand>
        <name>substrate</name>
    </ligand>
</feature>
<dbReference type="InterPro" id="IPR002110">
    <property type="entry name" value="Ankyrin_rpt"/>
</dbReference>
<dbReference type="HAMAP" id="MF_00313">
    <property type="entry name" value="Glutaminase"/>
    <property type="match status" value="1"/>
</dbReference>
<comment type="catalytic activity">
    <reaction evidence="7 8">
        <text>L-glutamine + H2O = L-glutamate + NH4(+)</text>
        <dbReference type="Rhea" id="RHEA:15889"/>
        <dbReference type="ChEBI" id="CHEBI:15377"/>
        <dbReference type="ChEBI" id="CHEBI:28938"/>
        <dbReference type="ChEBI" id="CHEBI:29985"/>
        <dbReference type="ChEBI" id="CHEBI:58359"/>
        <dbReference type="EC" id="3.5.1.2"/>
    </reaction>
</comment>
<sequence length="518" mass="56886">MEARVISLSEHGHDMTAETLFKAILPEGQSKLRVDDIYAALRVCGLERTDKRIKETMRNIRLLPRTAELDLEAFTKVLAPENATVIARGVAGDFIIPNFVSFRQRLSRIFREVEHNREGKVADYIPQLARVEPDLWGMGVCTVDGQQFSMGDNDETFCAQSCCKPISYAVALDRLGRDKVHKHVGREPSGRGFNELTLDENGLPHNPMINAGAIMTSSLIRPELPLADRFDHVMQTWRKLCGGKRAGFDNSVFLSERDNADRNFALAYMMREQGAFPKDTDLLQTLDFYFQQCSITVDVRQMAVLAATLANGGVCPVTNQRVLTSETVKDCLSLMYSCGMYDFSGEYAFTVGIPAKSGVSGALFMVVPGICGFALYSPRLDALGNSVRGVDFSKRLVDTFAFHTYAGMVDDHGLIDPRKPQVERDADEVAYMCAAASKGDLGELRRLVAAGVDPSSADYDGRTALHLAACSGQEEALRYLLTVCEDCSPKDRWGHTPLDEARGGGHGGAAELLEASGK</sequence>
<proteinExistence type="inferred from homology"/>
<dbReference type="Gene3D" id="3.40.710.10">
    <property type="entry name" value="DD-peptidase/beta-lactamase superfamily"/>
    <property type="match status" value="1"/>
</dbReference>
<dbReference type="InterPro" id="IPR036770">
    <property type="entry name" value="Ankyrin_rpt-contain_sf"/>
</dbReference>
<evidence type="ECO:0000313" key="13">
    <source>
        <dbReference type="Proteomes" id="UP001142610"/>
    </source>
</evidence>
<dbReference type="InterPro" id="IPR015868">
    <property type="entry name" value="Glutaminase"/>
</dbReference>
<evidence type="ECO:0000256" key="3">
    <source>
        <dbReference type="ARBA" id="ARBA00012918"/>
    </source>
</evidence>
<dbReference type="Pfam" id="PF04960">
    <property type="entry name" value="Glutaminase"/>
    <property type="match status" value="1"/>
</dbReference>
<dbReference type="FunFam" id="3.40.710.10:FF:000005">
    <property type="entry name" value="Glutaminase"/>
    <property type="match status" value="1"/>
</dbReference>
<evidence type="ECO:0000256" key="2">
    <source>
        <dbReference type="ARBA" id="ARBA00011881"/>
    </source>
</evidence>
<feature type="repeat" description="ANK" evidence="9">
    <location>
        <begin position="460"/>
        <end position="492"/>
    </location>
</feature>
<keyword evidence="4" id="KW-0677">Repeat</keyword>
<comment type="subunit">
    <text evidence="2 8">Homotetramer.</text>
</comment>
<keyword evidence="13" id="KW-1185">Reference proteome</keyword>
<dbReference type="GO" id="GO:0006537">
    <property type="term" value="P:glutamate biosynthetic process"/>
    <property type="evidence" value="ECO:0007669"/>
    <property type="project" value="TreeGrafter"/>
</dbReference>
<feature type="compositionally biased region" description="Low complexity" evidence="10">
    <location>
        <begin position="509"/>
        <end position="518"/>
    </location>
</feature>
<dbReference type="SUPFAM" id="SSF56601">
    <property type="entry name" value="beta-lactamase/transpeptidase-like"/>
    <property type="match status" value="1"/>
</dbReference>
<dbReference type="Gene3D" id="1.10.238.210">
    <property type="match status" value="1"/>
</dbReference>
<evidence type="ECO:0000313" key="12">
    <source>
        <dbReference type="EMBL" id="MCQ8184807.1"/>
    </source>
</evidence>
<dbReference type="PROSITE" id="PS50297">
    <property type="entry name" value="ANK_REP_REGION"/>
    <property type="match status" value="1"/>
</dbReference>
<dbReference type="PANTHER" id="PTHR12544:SF29">
    <property type="entry name" value="GLUTAMINASE"/>
    <property type="match status" value="1"/>
</dbReference>
<feature type="binding site" evidence="8">
    <location>
        <position position="263"/>
    </location>
    <ligand>
        <name>substrate</name>
    </ligand>
</feature>
<reference evidence="12" key="1">
    <citation type="submission" date="2022-07" db="EMBL/GenBank/DDBJ databases">
        <title>Parvularcula maris sp. nov., an algicidal bacterium isolated from seawater.</title>
        <authorList>
            <person name="Li F."/>
        </authorList>
    </citation>
    <scope>NUCLEOTIDE SEQUENCE</scope>
    <source>
        <strain evidence="12">BGMRC 0090</strain>
    </source>
</reference>
<feature type="domain" description="Glutaminase EF-hand" evidence="11">
    <location>
        <begin position="17"/>
        <end position="97"/>
    </location>
</feature>
<dbReference type="InterPro" id="IPR041541">
    <property type="entry name" value="Glutaminase_EF-hand"/>
</dbReference>
<keyword evidence="8" id="KW-0007">Acetylation</keyword>
<dbReference type="EC" id="3.5.1.2" evidence="3 8"/>
<evidence type="ECO:0000256" key="4">
    <source>
        <dbReference type="ARBA" id="ARBA00022737"/>
    </source>
</evidence>
<dbReference type="PANTHER" id="PTHR12544">
    <property type="entry name" value="GLUTAMINASE"/>
    <property type="match status" value="1"/>
</dbReference>
<feature type="binding site" evidence="8">
    <location>
        <position position="341"/>
    </location>
    <ligand>
        <name>substrate</name>
    </ligand>
</feature>
<feature type="binding site" evidence="8">
    <location>
        <position position="359"/>
    </location>
    <ligand>
        <name>substrate</name>
    </ligand>
</feature>
<evidence type="ECO:0000256" key="9">
    <source>
        <dbReference type="PROSITE-ProRule" id="PRU00023"/>
    </source>
</evidence>
<evidence type="ECO:0000256" key="5">
    <source>
        <dbReference type="ARBA" id="ARBA00022801"/>
    </source>
</evidence>
<keyword evidence="6 9" id="KW-0040">ANK repeat</keyword>
<keyword evidence="5 8" id="KW-0378">Hydrolase</keyword>
<dbReference type="PROSITE" id="PS50088">
    <property type="entry name" value="ANK_REPEAT"/>
    <property type="match status" value="1"/>
</dbReference>
<dbReference type="InterPro" id="IPR012338">
    <property type="entry name" value="Beta-lactam/transpept-like"/>
</dbReference>
<dbReference type="Pfam" id="PF12796">
    <property type="entry name" value="Ank_2"/>
    <property type="match status" value="1"/>
</dbReference>
<accession>A0A9X2LA03</accession>
<evidence type="ECO:0000256" key="6">
    <source>
        <dbReference type="ARBA" id="ARBA00023043"/>
    </source>
</evidence>
<protein>
    <recommendedName>
        <fullName evidence="3 8">Glutaminase</fullName>
        <ecNumber evidence="3 8">3.5.1.2</ecNumber>
    </recommendedName>
</protein>
<evidence type="ECO:0000256" key="7">
    <source>
        <dbReference type="ARBA" id="ARBA00049534"/>
    </source>
</evidence>